<proteinExistence type="predicted"/>
<dbReference type="OrthoDB" id="4928224at2759"/>
<dbReference type="EMBL" id="JAACLJ010000001">
    <property type="protein sequence ID" value="KAF4595017.1"/>
    <property type="molecule type" value="Genomic_DNA"/>
</dbReference>
<reference evidence="2 3" key="1">
    <citation type="journal article" date="2020" name="G3 (Bethesda)">
        <title>Genetic Underpinnings of Host Manipulation by Ophiocordyceps as Revealed by Comparative Transcriptomics.</title>
        <authorList>
            <person name="Will I."/>
            <person name="Das B."/>
            <person name="Trinh T."/>
            <person name="Brachmann A."/>
            <person name="Ohm R.A."/>
            <person name="de Bekker C."/>
        </authorList>
    </citation>
    <scope>NUCLEOTIDE SEQUENCE [LARGE SCALE GENOMIC DNA]</scope>
    <source>
        <strain evidence="2 3">EC05</strain>
    </source>
</reference>
<evidence type="ECO:0000256" key="1">
    <source>
        <dbReference type="SAM" id="SignalP"/>
    </source>
</evidence>
<organism evidence="2 3">
    <name type="scientific">Ophiocordyceps camponoti-floridani</name>
    <dbReference type="NCBI Taxonomy" id="2030778"/>
    <lineage>
        <taxon>Eukaryota</taxon>
        <taxon>Fungi</taxon>
        <taxon>Dikarya</taxon>
        <taxon>Ascomycota</taxon>
        <taxon>Pezizomycotina</taxon>
        <taxon>Sordariomycetes</taxon>
        <taxon>Hypocreomycetidae</taxon>
        <taxon>Hypocreales</taxon>
        <taxon>Ophiocordycipitaceae</taxon>
        <taxon>Ophiocordyceps</taxon>
    </lineage>
</organism>
<comment type="caution">
    <text evidence="2">The sequence shown here is derived from an EMBL/GenBank/DDBJ whole genome shotgun (WGS) entry which is preliminary data.</text>
</comment>
<protein>
    <submittedName>
        <fullName evidence="2">Protein-tyrosine phosphatase</fullName>
    </submittedName>
</protein>
<evidence type="ECO:0000313" key="3">
    <source>
        <dbReference type="Proteomes" id="UP000562929"/>
    </source>
</evidence>
<feature type="signal peptide" evidence="1">
    <location>
        <begin position="1"/>
        <end position="17"/>
    </location>
</feature>
<dbReference type="AlphaFoldDB" id="A0A8H4VGB6"/>
<feature type="chain" id="PRO_5034431298" evidence="1">
    <location>
        <begin position="18"/>
        <end position="547"/>
    </location>
</feature>
<keyword evidence="1" id="KW-0732">Signal</keyword>
<sequence>MSRLFFLLMMLCGSISAASRTPNPPIPEPPSFDWSLTMSSHEWVYFLVFEPLHHPERIRNRGGFFTNVTGTSEGDWGWEFAGDSSQWLSLGRNLSHVVAAWPRSLQAIGWVLRVATSPNMIEAPQWANLAYGTRTREPWFRQRFTHLALGGIFWSQVYSYASLSSMPAGGPVTALWWQANEQYNRTWESYGASSPQSTLSGFELSNMTLRELARNFMNEITSRQNRRENGELTDGEVLVLRQLLNWDPEQDPNRDFPLRAAGHVTRLETQAMRSVNWEGIPGTPPHLLPRLIAGVATLAECAATYRSIFRHPRRSEESIEDTACKLQGLPEGCQSGSCVSLFARARQELGSDDGEVCRTEKGQGQCGHRLQYEVPGEMAKVSGVQKMPIPGCERIRQVVFALAMTPVLIDTYSHLNVQVGGQGPDSLIPLNHVDRRKGPLISKTIGLKNVFGSETVHLADLKMIKLFDTPKPYDLFGSTKWTIEGLWLQAECASSNKVLRMSKFGQENKEVQHGLTGWDIETIWEGTFSLEDWHEVKSNRAKTRHES</sequence>
<name>A0A8H4VGB6_9HYPO</name>
<dbReference type="SUPFAM" id="SSF56399">
    <property type="entry name" value="ADP-ribosylation"/>
    <property type="match status" value="1"/>
</dbReference>
<dbReference type="Proteomes" id="UP000562929">
    <property type="component" value="Unassembled WGS sequence"/>
</dbReference>
<gene>
    <name evidence="2" type="ORF">GQ602_000630</name>
</gene>
<accession>A0A8H4VGB6</accession>
<dbReference type="Gene3D" id="3.90.210.10">
    <property type="entry name" value="Heat-Labile Enterotoxin, subunit A"/>
    <property type="match status" value="1"/>
</dbReference>
<keyword evidence="3" id="KW-1185">Reference proteome</keyword>
<evidence type="ECO:0000313" key="2">
    <source>
        <dbReference type="EMBL" id="KAF4595017.1"/>
    </source>
</evidence>